<gene>
    <name evidence="3" type="ORF">GSLYS_00013061001</name>
</gene>
<evidence type="ECO:0000313" key="4">
    <source>
        <dbReference type="Proteomes" id="UP001497497"/>
    </source>
</evidence>
<name>A0AAV2HYG3_LYMST</name>
<evidence type="ECO:0000313" key="3">
    <source>
        <dbReference type="EMBL" id="CAL1539242.1"/>
    </source>
</evidence>
<evidence type="ECO:0000256" key="2">
    <source>
        <dbReference type="SAM" id="MobiDB-lite"/>
    </source>
</evidence>
<dbReference type="EMBL" id="CAXITT010000333">
    <property type="protein sequence ID" value="CAL1539242.1"/>
    <property type="molecule type" value="Genomic_DNA"/>
</dbReference>
<sequence length="116" mass="13359">MWHISRLIIMAVRWQSTGSKRHNRNMAQGKFKASKLQVPGKKKEKRDKNKSFLKKGHMQIAPKKKRLMEEAKMKKNLEKGIKACIEEELTAKTISLEPRSLTMLKASTSKGTKPKK</sequence>
<dbReference type="Pfam" id="PF09495">
    <property type="entry name" value="DUF2462"/>
    <property type="match status" value="1"/>
</dbReference>
<dbReference type="AlphaFoldDB" id="A0AAV2HYG3"/>
<dbReference type="PANTHER" id="PTHR16967:SF1">
    <property type="entry name" value="LEYDIG CELL TUMOR 10 KDA PROTEIN HOMOLOG"/>
    <property type="match status" value="1"/>
</dbReference>
<reference evidence="3 4" key="1">
    <citation type="submission" date="2024-04" db="EMBL/GenBank/DDBJ databases">
        <authorList>
            <consortium name="Genoscope - CEA"/>
            <person name="William W."/>
        </authorList>
    </citation>
    <scope>NUCLEOTIDE SEQUENCE [LARGE SCALE GENOMIC DNA]</scope>
</reference>
<proteinExistence type="inferred from homology"/>
<evidence type="ECO:0008006" key="5">
    <source>
        <dbReference type="Google" id="ProtNLM"/>
    </source>
</evidence>
<comment type="similarity">
    <text evidence="1">Belongs to the UPF0390 family.</text>
</comment>
<accession>A0AAV2HYG3</accession>
<comment type="caution">
    <text evidence="3">The sequence shown here is derived from an EMBL/GenBank/DDBJ whole genome shotgun (WGS) entry which is preliminary data.</text>
</comment>
<dbReference type="InterPro" id="IPR019034">
    <property type="entry name" value="UPF0390"/>
</dbReference>
<evidence type="ECO:0000256" key="1">
    <source>
        <dbReference type="ARBA" id="ARBA00006802"/>
    </source>
</evidence>
<dbReference type="PANTHER" id="PTHR16967">
    <property type="entry name" value="LEYDIG CELL TUMOR 10 KDA PROTEIN HOMOLOG"/>
    <property type="match status" value="1"/>
</dbReference>
<organism evidence="3 4">
    <name type="scientific">Lymnaea stagnalis</name>
    <name type="common">Great pond snail</name>
    <name type="synonym">Helix stagnalis</name>
    <dbReference type="NCBI Taxonomy" id="6523"/>
    <lineage>
        <taxon>Eukaryota</taxon>
        <taxon>Metazoa</taxon>
        <taxon>Spiralia</taxon>
        <taxon>Lophotrochozoa</taxon>
        <taxon>Mollusca</taxon>
        <taxon>Gastropoda</taxon>
        <taxon>Heterobranchia</taxon>
        <taxon>Euthyneura</taxon>
        <taxon>Panpulmonata</taxon>
        <taxon>Hygrophila</taxon>
        <taxon>Lymnaeoidea</taxon>
        <taxon>Lymnaeidae</taxon>
        <taxon>Lymnaea</taxon>
    </lineage>
</organism>
<dbReference type="Proteomes" id="UP001497497">
    <property type="component" value="Unassembled WGS sequence"/>
</dbReference>
<feature type="region of interest" description="Disordered" evidence="2">
    <location>
        <begin position="19"/>
        <end position="52"/>
    </location>
</feature>
<keyword evidence="4" id="KW-1185">Reference proteome</keyword>
<protein>
    <recommendedName>
        <fullName evidence="5">Leydig cell tumor 10 kDa protein homolog</fullName>
    </recommendedName>
</protein>